<protein>
    <submittedName>
        <fullName evidence="1">Uncharacterized protein</fullName>
    </submittedName>
</protein>
<gene>
    <name evidence="1" type="ORF">A4U43_C03F50</name>
</gene>
<dbReference type="Gramene" id="ONK73833">
    <property type="protein sequence ID" value="ONK73833"/>
    <property type="gene ID" value="A4U43_C03F50"/>
</dbReference>
<dbReference type="EMBL" id="CM007383">
    <property type="protein sequence ID" value="ONK73833.1"/>
    <property type="molecule type" value="Genomic_DNA"/>
</dbReference>
<reference evidence="2" key="1">
    <citation type="journal article" date="2017" name="Nat. Commun.">
        <title>The asparagus genome sheds light on the origin and evolution of a young Y chromosome.</title>
        <authorList>
            <person name="Harkess A."/>
            <person name="Zhou J."/>
            <person name="Xu C."/>
            <person name="Bowers J.E."/>
            <person name="Van der Hulst R."/>
            <person name="Ayyampalayam S."/>
            <person name="Mercati F."/>
            <person name="Riccardi P."/>
            <person name="McKain M.R."/>
            <person name="Kakrana A."/>
            <person name="Tang H."/>
            <person name="Ray J."/>
            <person name="Groenendijk J."/>
            <person name="Arikit S."/>
            <person name="Mathioni S.M."/>
            <person name="Nakano M."/>
            <person name="Shan H."/>
            <person name="Telgmann-Rauber A."/>
            <person name="Kanno A."/>
            <person name="Yue Z."/>
            <person name="Chen H."/>
            <person name="Li W."/>
            <person name="Chen Y."/>
            <person name="Xu X."/>
            <person name="Zhang Y."/>
            <person name="Luo S."/>
            <person name="Chen H."/>
            <person name="Gao J."/>
            <person name="Mao Z."/>
            <person name="Pires J.C."/>
            <person name="Luo M."/>
            <person name="Kudrna D."/>
            <person name="Wing R.A."/>
            <person name="Meyers B.C."/>
            <person name="Yi K."/>
            <person name="Kong H."/>
            <person name="Lavrijsen P."/>
            <person name="Sunseri F."/>
            <person name="Falavigna A."/>
            <person name="Ye Y."/>
            <person name="Leebens-Mack J.H."/>
            <person name="Chen G."/>
        </authorList>
    </citation>
    <scope>NUCLEOTIDE SEQUENCE [LARGE SCALE GENOMIC DNA]</scope>
    <source>
        <strain evidence="2">cv. DH0086</strain>
    </source>
</reference>
<dbReference type="AlphaFoldDB" id="A0A5P1F7W6"/>
<accession>A0A5P1F7W6</accession>
<sequence>MYSISYLQTCSIAIPFRFLPFILEPDDSDDADDEFAILYFQQTEGLVKKKDLSKLADNEFAVTGALVGGRRACGRADEQIPKLDRRRRRFEVKL</sequence>
<dbReference type="Proteomes" id="UP000243459">
    <property type="component" value="Chromosome 3"/>
</dbReference>
<organism evidence="1 2">
    <name type="scientific">Asparagus officinalis</name>
    <name type="common">Garden asparagus</name>
    <dbReference type="NCBI Taxonomy" id="4686"/>
    <lineage>
        <taxon>Eukaryota</taxon>
        <taxon>Viridiplantae</taxon>
        <taxon>Streptophyta</taxon>
        <taxon>Embryophyta</taxon>
        <taxon>Tracheophyta</taxon>
        <taxon>Spermatophyta</taxon>
        <taxon>Magnoliopsida</taxon>
        <taxon>Liliopsida</taxon>
        <taxon>Asparagales</taxon>
        <taxon>Asparagaceae</taxon>
        <taxon>Asparagoideae</taxon>
        <taxon>Asparagus</taxon>
    </lineage>
</organism>
<name>A0A5P1F7W6_ASPOF</name>
<evidence type="ECO:0000313" key="2">
    <source>
        <dbReference type="Proteomes" id="UP000243459"/>
    </source>
</evidence>
<proteinExistence type="predicted"/>
<keyword evidence="2" id="KW-1185">Reference proteome</keyword>
<evidence type="ECO:0000313" key="1">
    <source>
        <dbReference type="EMBL" id="ONK73833.1"/>
    </source>
</evidence>